<dbReference type="GO" id="GO:0015807">
    <property type="term" value="P:L-amino acid transport"/>
    <property type="evidence" value="ECO:0007669"/>
    <property type="project" value="TreeGrafter"/>
</dbReference>
<dbReference type="PIRSF" id="PIRSF039137">
    <property type="entry name" value="ABC_branched_ATPase"/>
    <property type="match status" value="1"/>
</dbReference>
<feature type="domain" description="ABC transporter" evidence="6">
    <location>
        <begin position="4"/>
        <end position="236"/>
    </location>
</feature>
<evidence type="ECO:0000256" key="3">
    <source>
        <dbReference type="ARBA" id="ARBA00022741"/>
    </source>
</evidence>
<evidence type="ECO:0000256" key="5">
    <source>
        <dbReference type="ARBA" id="ARBA00022970"/>
    </source>
</evidence>
<name>A0A292YH82_9BACL</name>
<keyword evidence="5" id="KW-0029">Amino-acid transport</keyword>
<keyword evidence="4 7" id="KW-0067">ATP-binding</keyword>
<gene>
    <name evidence="7" type="ORF">EFBL_1773</name>
</gene>
<comment type="caution">
    <text evidence="7">The sequence shown here is derived from an EMBL/GenBank/DDBJ whole genome shotgun (WGS) entry which is preliminary data.</text>
</comment>
<dbReference type="InterPro" id="IPR003439">
    <property type="entry name" value="ABC_transporter-like_ATP-bd"/>
</dbReference>
<organism evidence="7 8">
    <name type="scientific">Effusibacillus lacus</name>
    <dbReference type="NCBI Taxonomy" id="1348429"/>
    <lineage>
        <taxon>Bacteria</taxon>
        <taxon>Bacillati</taxon>
        <taxon>Bacillota</taxon>
        <taxon>Bacilli</taxon>
        <taxon>Bacillales</taxon>
        <taxon>Alicyclobacillaceae</taxon>
        <taxon>Effusibacillus</taxon>
    </lineage>
</organism>
<dbReference type="SUPFAM" id="SSF52540">
    <property type="entry name" value="P-loop containing nucleoside triphosphate hydrolases"/>
    <property type="match status" value="1"/>
</dbReference>
<keyword evidence="3" id="KW-0547">Nucleotide-binding</keyword>
<dbReference type="Proteomes" id="UP000217785">
    <property type="component" value="Unassembled WGS sequence"/>
</dbReference>
<evidence type="ECO:0000256" key="2">
    <source>
        <dbReference type="ARBA" id="ARBA00022448"/>
    </source>
</evidence>
<dbReference type="InterPro" id="IPR052156">
    <property type="entry name" value="BCAA_Transport_ATP-bd_LivF"/>
</dbReference>
<evidence type="ECO:0000259" key="6">
    <source>
        <dbReference type="PROSITE" id="PS50893"/>
    </source>
</evidence>
<dbReference type="PANTHER" id="PTHR43820">
    <property type="entry name" value="HIGH-AFFINITY BRANCHED-CHAIN AMINO ACID TRANSPORT ATP-BINDING PROTEIN LIVF"/>
    <property type="match status" value="1"/>
</dbReference>
<dbReference type="CDD" id="cd03224">
    <property type="entry name" value="ABC_TM1139_LivF_branched"/>
    <property type="match status" value="1"/>
</dbReference>
<evidence type="ECO:0000313" key="8">
    <source>
        <dbReference type="Proteomes" id="UP000217785"/>
    </source>
</evidence>
<dbReference type="GO" id="GO:0005524">
    <property type="term" value="F:ATP binding"/>
    <property type="evidence" value="ECO:0007669"/>
    <property type="project" value="UniProtKB-KW"/>
</dbReference>
<accession>A0A292YH82</accession>
<dbReference type="AlphaFoldDB" id="A0A292YH82"/>
<dbReference type="SMART" id="SM00382">
    <property type="entry name" value="AAA"/>
    <property type="match status" value="1"/>
</dbReference>
<dbReference type="PROSITE" id="PS50893">
    <property type="entry name" value="ABC_TRANSPORTER_2"/>
    <property type="match status" value="1"/>
</dbReference>
<keyword evidence="8" id="KW-1185">Reference proteome</keyword>
<comment type="similarity">
    <text evidence="1">Belongs to the ABC transporter superfamily.</text>
</comment>
<evidence type="ECO:0000256" key="4">
    <source>
        <dbReference type="ARBA" id="ARBA00022840"/>
    </source>
</evidence>
<dbReference type="GO" id="GO:0016887">
    <property type="term" value="F:ATP hydrolysis activity"/>
    <property type="evidence" value="ECO:0007669"/>
    <property type="project" value="InterPro"/>
</dbReference>
<sequence>MRMLELKNINAYYGDVQVLRDISLTVGKGEIVTIVGANAAGKSTILKTISGVVPKAEGSIRFQGQELTVTPPHLRVEKGLIHVPEGRRLFPNMSVLENLEMGAFTKRARAHRGQTLVTIFEMLPRLKEREKQLAGSLSGGEQQMCAIARGLMAKPDLLMLDEPTLGLAPILVQWVFEFIRQIRDTGVTILLVEQNANKALEIADCGYVLENGRIVMEGTGKELLSDQGLRKAYLGM</sequence>
<dbReference type="GO" id="GO:0015658">
    <property type="term" value="F:branched-chain amino acid transmembrane transporter activity"/>
    <property type="evidence" value="ECO:0007669"/>
    <property type="project" value="InterPro"/>
</dbReference>
<protein>
    <submittedName>
        <fullName evidence="7">ABC transporter ATP-binding protein</fullName>
    </submittedName>
</protein>
<dbReference type="InterPro" id="IPR003593">
    <property type="entry name" value="AAA+_ATPase"/>
</dbReference>
<evidence type="ECO:0000313" key="7">
    <source>
        <dbReference type="EMBL" id="GAX90147.1"/>
    </source>
</evidence>
<reference evidence="8" key="1">
    <citation type="submission" date="2017-07" db="EMBL/GenBank/DDBJ databases">
        <title>Draft genome sequence of Effusibacillus lacus strain skLN1.</title>
        <authorList>
            <person name="Watanabe M."/>
            <person name="Kojima H."/>
            <person name="Fukui M."/>
        </authorList>
    </citation>
    <scope>NUCLEOTIDE SEQUENCE [LARGE SCALE GENOMIC DNA]</scope>
    <source>
        <strain evidence="8">skLN1</strain>
    </source>
</reference>
<proteinExistence type="inferred from homology"/>
<keyword evidence="2" id="KW-0813">Transport</keyword>
<dbReference type="InterPro" id="IPR027417">
    <property type="entry name" value="P-loop_NTPase"/>
</dbReference>
<dbReference type="InterPro" id="IPR030660">
    <property type="entry name" value="ABC_branched_ATPase_LivF/BraG"/>
</dbReference>
<evidence type="ECO:0000256" key="1">
    <source>
        <dbReference type="ARBA" id="ARBA00005417"/>
    </source>
</evidence>
<dbReference type="Gene3D" id="3.40.50.300">
    <property type="entry name" value="P-loop containing nucleotide triphosphate hydrolases"/>
    <property type="match status" value="1"/>
</dbReference>
<dbReference type="PANTHER" id="PTHR43820:SF4">
    <property type="entry name" value="HIGH-AFFINITY BRANCHED-CHAIN AMINO ACID TRANSPORT ATP-BINDING PROTEIN LIVF"/>
    <property type="match status" value="1"/>
</dbReference>
<dbReference type="EMBL" id="BDUF01000049">
    <property type="protein sequence ID" value="GAX90147.1"/>
    <property type="molecule type" value="Genomic_DNA"/>
</dbReference>
<dbReference type="Pfam" id="PF00005">
    <property type="entry name" value="ABC_tran"/>
    <property type="match status" value="1"/>
</dbReference>